<reference evidence="1" key="1">
    <citation type="submission" date="2015-10" db="EMBL/GenBank/DDBJ databases">
        <title>Daphnia magna gene sets from two clonal populations assembled and annotated with EvidentialGene.</title>
        <authorList>
            <person name="Gilbert D."/>
            <person name="Podicheti R."/>
            <person name="Orsini L."/>
            <person name="Colbourne J."/>
            <person name="Pfrender M."/>
        </authorList>
    </citation>
    <scope>NUCLEOTIDE SEQUENCE</scope>
</reference>
<dbReference type="EMBL" id="GDIP01218860">
    <property type="protein sequence ID" value="JAJ04542.1"/>
    <property type="molecule type" value="Transcribed_RNA"/>
</dbReference>
<accession>A0A0P4Z2N6</accession>
<proteinExistence type="predicted"/>
<dbReference type="InterPro" id="IPR050733">
    <property type="entry name" value="Vitellogenin/Apolipophorin"/>
</dbReference>
<protein>
    <submittedName>
        <fullName evidence="1">Vitellogenin-1-like protein</fullName>
    </submittedName>
</protein>
<dbReference type="OrthoDB" id="5956066at2759"/>
<dbReference type="GO" id="GO:0005319">
    <property type="term" value="F:lipid transporter activity"/>
    <property type="evidence" value="ECO:0007669"/>
    <property type="project" value="TreeGrafter"/>
</dbReference>
<organism evidence="1">
    <name type="scientific">Daphnia magna</name>
    <dbReference type="NCBI Taxonomy" id="35525"/>
    <lineage>
        <taxon>Eukaryota</taxon>
        <taxon>Metazoa</taxon>
        <taxon>Ecdysozoa</taxon>
        <taxon>Arthropoda</taxon>
        <taxon>Crustacea</taxon>
        <taxon>Branchiopoda</taxon>
        <taxon>Diplostraca</taxon>
        <taxon>Cladocera</taxon>
        <taxon>Anomopoda</taxon>
        <taxon>Daphniidae</taxon>
        <taxon>Daphnia</taxon>
    </lineage>
</organism>
<evidence type="ECO:0000313" key="1">
    <source>
        <dbReference type="EMBL" id="JAJ04541.1"/>
    </source>
</evidence>
<reference evidence="1" key="2">
    <citation type="submission" date="2015-10" db="EMBL/GenBank/DDBJ databases">
        <authorList>
            <person name="Gilbert D.G."/>
        </authorList>
    </citation>
    <scope>NUCLEOTIDE SEQUENCE</scope>
</reference>
<sequence length="313" mass="35223">MMTTFRNYADSKNPCVKPIANQLQLLLRRGAHIKTNFFRSSNRVFDFQDQKYGFGGGLQLATIYGEEARAPLIIISGRASYRISGYSYVPLEIMIRLEGVEDAYVGLFRKLDPKDFKLDPLKDLLQKTMRIVPRQQAPMKMEILLRSQGYTLMYRHMGMEEIAGLMEGKGLVEMMSRGLKMTRNMVRLGGQHISWRANDAGLPVGVGLSTPGFARHQLAYGNVNQPMKLGPSILADLDVTLQVVTYMVAYNPLGVSQGIIKARGSRIHLPANLLVSYSPADSQVESKMNTPTEEKPLSYLVQQQYRCFHVGQR</sequence>
<dbReference type="PANTHER" id="PTHR23345:SF15">
    <property type="entry name" value="VITELLOGENIN 1-RELATED"/>
    <property type="match status" value="1"/>
</dbReference>
<dbReference type="EMBL" id="GDIP01218861">
    <property type="protein sequence ID" value="JAJ04541.1"/>
    <property type="molecule type" value="Transcribed_RNA"/>
</dbReference>
<dbReference type="AlphaFoldDB" id="A0A0P4Z2N6"/>
<name>A0A0P4Z2N6_9CRUS</name>
<dbReference type="PANTHER" id="PTHR23345">
    <property type="entry name" value="VITELLOGENIN-RELATED"/>
    <property type="match status" value="1"/>
</dbReference>